<dbReference type="OMA" id="QRGEVCW"/>
<dbReference type="AGR" id="Xenbase:XB-GENE-980090"/>
<evidence type="ECO:0000313" key="3">
    <source>
        <dbReference type="RefSeq" id="XP_002931563.3"/>
    </source>
</evidence>
<evidence type="ECO:0000313" key="2">
    <source>
        <dbReference type="Proteomes" id="UP000008143"/>
    </source>
</evidence>
<dbReference type="Xenbase" id="XB-GENE-980090">
    <property type="gene designation" value="ermard"/>
</dbReference>
<gene>
    <name evidence="3 4 5" type="primary">ermard</name>
</gene>
<name>A0A8J0SLY9_XENTR</name>
<proteinExistence type="predicted"/>
<dbReference type="OrthoDB" id="49386at2759"/>
<reference evidence="3 4" key="1">
    <citation type="submission" date="2025-04" db="UniProtKB">
        <authorList>
            <consortium name="RefSeq"/>
        </authorList>
    </citation>
    <scope>IDENTIFICATION</scope>
    <source>
        <strain evidence="3 4">Nigerian</strain>
        <tissue evidence="3 4">Liver and blood</tissue>
    </source>
</reference>
<dbReference type="InterPro" id="IPR039635">
    <property type="entry name" value="ERMARD"/>
</dbReference>
<dbReference type="CTD" id="55780"/>
<organism evidence="2 4">
    <name type="scientific">Xenopus tropicalis</name>
    <name type="common">Western clawed frog</name>
    <name type="synonym">Silurana tropicalis</name>
    <dbReference type="NCBI Taxonomy" id="8364"/>
    <lineage>
        <taxon>Eukaryota</taxon>
        <taxon>Metazoa</taxon>
        <taxon>Chordata</taxon>
        <taxon>Craniata</taxon>
        <taxon>Vertebrata</taxon>
        <taxon>Euteleostomi</taxon>
        <taxon>Amphibia</taxon>
        <taxon>Batrachia</taxon>
        <taxon>Anura</taxon>
        <taxon>Pipoidea</taxon>
        <taxon>Pipidae</taxon>
        <taxon>Xenopodinae</taxon>
        <taxon>Xenopus</taxon>
        <taxon>Silurana</taxon>
    </lineage>
</organism>
<sequence length="672" mass="77414">MLKTLTVGTCLSPAVHYMVCEVGFELQCSYDIRRILTINNEVCWQTLSENVFYKDTGQCLDFIQSVRQLGPVCQAIHTHLASLSSTEFEERFGWCFHWTDNAKLFRRAFYALKSLNGVNISLSMMKITSCLERSLGDVYLMVGKECPFLLRDLLASAELAEILSKPVMDVLKVFLGSPESLNLRNILWHGFASPDEISPKYCSTLLLLTAGLGQLLKTYLSQTQSPLKHRAYFLFNNLKDMHLFPNISEEALFAAELLIAKSKFVLPHMASFWIEAIAAFQQNRYADCIILLLPQLECSLRLVFTAVNNCPNRMLTAESAVLYTTFDEILAEQLDNESENQVPFILGEPAMEFLLDFLNHQEGPRIRDHLSHGEIQLDDFPKEIASHLLGFSLVILYKHLGHEDDFLKEMAAIFNPLNEAAGSFKSVFHPIALLQKQVIECGDSLQKWTHLPSPPEHSEQISKVEGAADPEMVLTHEAIYIMSLHTHQIKDCPVAEDLDNCLLTNRWFTIVTNLCNKHIKKLFCHRWVMEVVGVLRKVSTQLCLVSRNVIFISELRYEQWMQKALRSRQRQNYIRMLYSIKVLTPILRLFVMLVIVNLQNVHTIPQKNLVDYQKYIKYLKSILQYTENMSSCTSLEKNRWDETIEITRRILLKIRVFNENHELPQTMRDNQP</sequence>
<dbReference type="InterPro" id="IPR025209">
    <property type="entry name" value="DUF4209"/>
</dbReference>
<feature type="domain" description="DUF4209" evidence="1">
    <location>
        <begin position="131"/>
        <end position="211"/>
    </location>
</feature>
<evidence type="ECO:0000313" key="4">
    <source>
        <dbReference type="RefSeq" id="XP_012819193.2"/>
    </source>
</evidence>
<accession>A0A8J0SLY9</accession>
<dbReference type="PANTHER" id="PTHR31701">
    <property type="entry name" value="ENDOPLASMIC RETICULUM MEMBRANE-ASSOCIATED RNA DEGRADATION PROTEIN"/>
    <property type="match status" value="1"/>
</dbReference>
<dbReference type="KEGG" id="xtr:100495616"/>
<dbReference type="PANTHER" id="PTHR31701:SF2">
    <property type="entry name" value="ENDOPLASMIC RETICULUM MEMBRANE-ASSOCIATED RNA DEGRADATION PROTEIN"/>
    <property type="match status" value="1"/>
</dbReference>
<protein>
    <submittedName>
        <fullName evidence="3 4">Endoplasmic reticulum membrane-associated RNA degradation protein isoform X1</fullName>
    </submittedName>
</protein>
<dbReference type="AlphaFoldDB" id="A0A8J0SLY9"/>
<keyword evidence="2" id="KW-1185">Reference proteome</keyword>
<evidence type="ECO:0000313" key="5">
    <source>
        <dbReference type="Xenbase" id="XB-GENE-980090"/>
    </source>
</evidence>
<dbReference type="RefSeq" id="XP_002931563.3">
    <property type="nucleotide sequence ID" value="XM_002931517.5"/>
</dbReference>
<dbReference type="RefSeq" id="XP_012819193.2">
    <property type="nucleotide sequence ID" value="XM_012963739.3"/>
</dbReference>
<dbReference type="Proteomes" id="UP000008143">
    <property type="component" value="Chromosome 5"/>
</dbReference>
<evidence type="ECO:0000259" key="1">
    <source>
        <dbReference type="Pfam" id="PF13910"/>
    </source>
</evidence>
<dbReference type="Pfam" id="PF13910">
    <property type="entry name" value="DUF4209"/>
    <property type="match status" value="1"/>
</dbReference>
<dbReference type="GeneID" id="100495616"/>